<reference evidence="2" key="1">
    <citation type="submission" date="2023-07" db="EMBL/GenBank/DDBJ databases">
        <title>30 novel species of actinomycetes from the DSMZ collection.</title>
        <authorList>
            <person name="Nouioui I."/>
        </authorList>
    </citation>
    <scope>NUCLEOTIDE SEQUENCE [LARGE SCALE GENOMIC DNA]</scope>
    <source>
        <strain evidence="2">DSM 41982</strain>
    </source>
</reference>
<protein>
    <submittedName>
        <fullName evidence="1">Uncharacterized protein</fullName>
    </submittedName>
</protein>
<name>A0ABD5E6I6_9ACTN</name>
<proteinExistence type="predicted"/>
<dbReference type="Proteomes" id="UP001183607">
    <property type="component" value="Unassembled WGS sequence"/>
</dbReference>
<sequence length="274" mass="29785">MCVSAAPAAFTGTTLYCGRVRHERHGLVHVLGYQNTAENHADGPNAMILHLPARELTPGHFLRTAGDDGILRRMVDAVRPRRAAAGGMDWMDFEAPRPVQVFEHDVYTVLLAADPSDVPAALHRVPARRRPALDPGLLAFYAEHFPAHTFAICCFDNAEARTAKPLLLWYEPLDPDVLTVPALDSHTGGAPDLAAHVPTDHWVLFSTDEAPEGWGAPVAHPPATRHALRAFLPTSVVGRSYAEPLPNGDFSVTHAALLADETLERVRRVAPGRP</sequence>
<organism evidence="1 2">
    <name type="scientific">Streptomyces evansiae</name>
    <dbReference type="NCBI Taxonomy" id="3075535"/>
    <lineage>
        <taxon>Bacteria</taxon>
        <taxon>Bacillati</taxon>
        <taxon>Actinomycetota</taxon>
        <taxon>Actinomycetes</taxon>
        <taxon>Kitasatosporales</taxon>
        <taxon>Streptomycetaceae</taxon>
        <taxon>Streptomyces</taxon>
    </lineage>
</organism>
<comment type="caution">
    <text evidence="1">The sequence shown here is derived from an EMBL/GenBank/DDBJ whole genome shotgun (WGS) entry which is preliminary data.</text>
</comment>
<evidence type="ECO:0000313" key="2">
    <source>
        <dbReference type="Proteomes" id="UP001183607"/>
    </source>
</evidence>
<dbReference type="RefSeq" id="WP_093854179.1">
    <property type="nucleotide sequence ID" value="NZ_JAVRER010000014.1"/>
</dbReference>
<evidence type="ECO:0000313" key="1">
    <source>
        <dbReference type="EMBL" id="MDT0416237.1"/>
    </source>
</evidence>
<accession>A0ABD5E6I6</accession>
<gene>
    <name evidence="1" type="ORF">RM574_12115</name>
</gene>
<dbReference type="AlphaFoldDB" id="A0ABD5E6I6"/>
<dbReference type="EMBL" id="JAVRER010000014">
    <property type="protein sequence ID" value="MDT0416237.1"/>
    <property type="molecule type" value="Genomic_DNA"/>
</dbReference>